<evidence type="ECO:0000313" key="3">
    <source>
        <dbReference type="Proteomes" id="UP001221898"/>
    </source>
</evidence>
<accession>A0AAD7STU9</accession>
<reference evidence="2" key="1">
    <citation type="journal article" date="2023" name="Science">
        <title>Genome structures resolve the early diversification of teleost fishes.</title>
        <authorList>
            <person name="Parey E."/>
            <person name="Louis A."/>
            <person name="Montfort J."/>
            <person name="Bouchez O."/>
            <person name="Roques C."/>
            <person name="Iampietro C."/>
            <person name="Lluch J."/>
            <person name="Castinel A."/>
            <person name="Donnadieu C."/>
            <person name="Desvignes T."/>
            <person name="Floi Bucao C."/>
            <person name="Jouanno E."/>
            <person name="Wen M."/>
            <person name="Mejri S."/>
            <person name="Dirks R."/>
            <person name="Jansen H."/>
            <person name="Henkel C."/>
            <person name="Chen W.J."/>
            <person name="Zahm M."/>
            <person name="Cabau C."/>
            <person name="Klopp C."/>
            <person name="Thompson A.W."/>
            <person name="Robinson-Rechavi M."/>
            <person name="Braasch I."/>
            <person name="Lecointre G."/>
            <person name="Bobe J."/>
            <person name="Postlethwait J.H."/>
            <person name="Berthelot C."/>
            <person name="Roest Crollius H."/>
            <person name="Guiguen Y."/>
        </authorList>
    </citation>
    <scope>NUCLEOTIDE SEQUENCE</scope>
    <source>
        <strain evidence="2">NC1722</strain>
    </source>
</reference>
<dbReference type="Proteomes" id="UP001221898">
    <property type="component" value="Unassembled WGS sequence"/>
</dbReference>
<name>A0AAD7STU9_9TELE</name>
<sequence>MPTQEDVGRAPPIGSVSKALEAEAHDPGSNPGRVICADSDRERRGGTDLISFRWGEGWVVPFPMSCDIRNECACLDPRAQEKSKGGQLHTQG</sequence>
<dbReference type="EMBL" id="JAINUG010000034">
    <property type="protein sequence ID" value="KAJ8408729.1"/>
    <property type="molecule type" value="Genomic_DNA"/>
</dbReference>
<evidence type="ECO:0000256" key="1">
    <source>
        <dbReference type="SAM" id="MobiDB-lite"/>
    </source>
</evidence>
<dbReference type="AlphaFoldDB" id="A0AAD7STU9"/>
<keyword evidence="3" id="KW-1185">Reference proteome</keyword>
<feature type="region of interest" description="Disordered" evidence="1">
    <location>
        <begin position="1"/>
        <end position="40"/>
    </location>
</feature>
<evidence type="ECO:0000313" key="2">
    <source>
        <dbReference type="EMBL" id="KAJ8408729.1"/>
    </source>
</evidence>
<proteinExistence type="predicted"/>
<comment type="caution">
    <text evidence="2">The sequence shown here is derived from an EMBL/GenBank/DDBJ whole genome shotgun (WGS) entry which is preliminary data.</text>
</comment>
<protein>
    <submittedName>
        <fullName evidence="2">Uncharacterized protein</fullName>
    </submittedName>
</protein>
<organism evidence="2 3">
    <name type="scientific">Aldrovandia affinis</name>
    <dbReference type="NCBI Taxonomy" id="143900"/>
    <lineage>
        <taxon>Eukaryota</taxon>
        <taxon>Metazoa</taxon>
        <taxon>Chordata</taxon>
        <taxon>Craniata</taxon>
        <taxon>Vertebrata</taxon>
        <taxon>Euteleostomi</taxon>
        <taxon>Actinopterygii</taxon>
        <taxon>Neopterygii</taxon>
        <taxon>Teleostei</taxon>
        <taxon>Notacanthiformes</taxon>
        <taxon>Halosauridae</taxon>
        <taxon>Aldrovandia</taxon>
    </lineage>
</organism>
<gene>
    <name evidence="2" type="ORF">AAFF_G00253640</name>
</gene>